<dbReference type="SUPFAM" id="SSF54427">
    <property type="entry name" value="NTF2-like"/>
    <property type="match status" value="1"/>
</dbReference>
<reference evidence="3" key="1">
    <citation type="submission" date="2012-02" db="EMBL/GenBank/DDBJ databases">
        <title>Complete sequence of chromosome of Methanomethylovorans hollandica DSM 15978.</title>
        <authorList>
            <person name="Lucas S."/>
            <person name="Copeland A."/>
            <person name="Lapidus A."/>
            <person name="Glavina del Rio T."/>
            <person name="Dalin E."/>
            <person name="Tice H."/>
            <person name="Bruce D."/>
            <person name="Goodwin L."/>
            <person name="Pitluck S."/>
            <person name="Peters L."/>
            <person name="Mikhailova N."/>
            <person name="Held B."/>
            <person name="Kyrpides N."/>
            <person name="Mavromatis K."/>
            <person name="Ivanova N."/>
            <person name="Brettin T."/>
            <person name="Detter J.C."/>
            <person name="Han C."/>
            <person name="Larimer F."/>
            <person name="Land M."/>
            <person name="Hauser L."/>
            <person name="Markowitz V."/>
            <person name="Cheng J.-F."/>
            <person name="Hugenholtz P."/>
            <person name="Woyke T."/>
            <person name="Wu D."/>
            <person name="Spring S."/>
            <person name="Schroeder M."/>
            <person name="Brambilla E."/>
            <person name="Klenk H.-P."/>
            <person name="Eisen J.A."/>
        </authorList>
    </citation>
    <scope>NUCLEOTIDE SEQUENCE [LARGE SCALE GENOMIC DNA]</scope>
    <source>
        <strain evidence="3">DSM 15978 / NBRC 107637 / DMS1</strain>
    </source>
</reference>
<dbReference type="GeneID" id="14406118"/>
<feature type="domain" description="DUF4440" evidence="1">
    <location>
        <begin position="11"/>
        <end position="129"/>
    </location>
</feature>
<evidence type="ECO:0000259" key="1">
    <source>
        <dbReference type="Pfam" id="PF14534"/>
    </source>
</evidence>
<evidence type="ECO:0000313" key="2">
    <source>
        <dbReference type="EMBL" id="AGB49800.1"/>
    </source>
</evidence>
<evidence type="ECO:0000313" key="3">
    <source>
        <dbReference type="Proteomes" id="UP000010866"/>
    </source>
</evidence>
<keyword evidence="2" id="KW-0413">Isomerase</keyword>
<dbReference type="AlphaFoldDB" id="L0KYR0"/>
<dbReference type="RefSeq" id="WP_015324965.1">
    <property type="nucleotide sequence ID" value="NC_019977.1"/>
</dbReference>
<dbReference type="OrthoDB" id="376308at2157"/>
<dbReference type="InterPro" id="IPR032710">
    <property type="entry name" value="NTF2-like_dom_sf"/>
</dbReference>
<dbReference type="Gene3D" id="3.10.450.50">
    <property type="match status" value="1"/>
</dbReference>
<sequence>MDTEEVRSIIKDIIMDLVSAIQTQDITRIVQLYTDEPKFMPRGGDIPQFGPIPDNRWSKEYISKYWSDIYQIVGNSFKYIQYTKNIDVLGDVAYEIGVYSFAAETGVGKDLEEGTYFILWNKENDAWKITVHILNTTSDPKW</sequence>
<dbReference type="InterPro" id="IPR027843">
    <property type="entry name" value="DUF4440"/>
</dbReference>
<proteinExistence type="predicted"/>
<dbReference type="HOGENOM" id="CLU_1801700_0_0_2"/>
<dbReference type="Pfam" id="PF14534">
    <property type="entry name" value="DUF4440"/>
    <property type="match status" value="1"/>
</dbReference>
<dbReference type="KEGG" id="mhz:Metho_1605"/>
<gene>
    <name evidence="2" type="ordered locus">Metho_1605</name>
</gene>
<name>L0KYR0_METHD</name>
<accession>L0KYR0</accession>
<keyword evidence="3" id="KW-1185">Reference proteome</keyword>
<dbReference type="Proteomes" id="UP000010866">
    <property type="component" value="Chromosome"/>
</dbReference>
<protein>
    <submittedName>
        <fullName evidence="2">Ketosteroid isomerase-like enzyme</fullName>
    </submittedName>
</protein>
<dbReference type="GO" id="GO:0016853">
    <property type="term" value="F:isomerase activity"/>
    <property type="evidence" value="ECO:0007669"/>
    <property type="project" value="UniProtKB-KW"/>
</dbReference>
<organism evidence="2 3">
    <name type="scientific">Methanomethylovorans hollandica (strain DSM 15978 / NBRC 107637 / DMS1)</name>
    <dbReference type="NCBI Taxonomy" id="867904"/>
    <lineage>
        <taxon>Archaea</taxon>
        <taxon>Methanobacteriati</taxon>
        <taxon>Methanobacteriota</taxon>
        <taxon>Stenosarchaea group</taxon>
        <taxon>Methanomicrobia</taxon>
        <taxon>Methanosarcinales</taxon>
        <taxon>Methanosarcinaceae</taxon>
        <taxon>Methanomethylovorans</taxon>
    </lineage>
</organism>
<dbReference type="EMBL" id="CP003362">
    <property type="protein sequence ID" value="AGB49800.1"/>
    <property type="molecule type" value="Genomic_DNA"/>
</dbReference>